<protein>
    <submittedName>
        <fullName evidence="1">Uncharacterized protein</fullName>
    </submittedName>
</protein>
<proteinExistence type="predicted"/>
<evidence type="ECO:0000313" key="2">
    <source>
        <dbReference type="Proteomes" id="UP000242146"/>
    </source>
</evidence>
<name>A0A1X2G8A3_9FUNG</name>
<dbReference type="OrthoDB" id="2270519at2759"/>
<sequence>VILDVAGLTTNCEDVKTFISNNPNLQPIIIDHIPFDNDVKVISRDQILNDADVLDMFNCR</sequence>
<dbReference type="EMBL" id="MCGT01000033">
    <property type="protein sequence ID" value="ORX47507.1"/>
    <property type="molecule type" value="Genomic_DNA"/>
</dbReference>
<organism evidence="1 2">
    <name type="scientific">Hesseltinella vesiculosa</name>
    <dbReference type="NCBI Taxonomy" id="101127"/>
    <lineage>
        <taxon>Eukaryota</taxon>
        <taxon>Fungi</taxon>
        <taxon>Fungi incertae sedis</taxon>
        <taxon>Mucoromycota</taxon>
        <taxon>Mucoromycotina</taxon>
        <taxon>Mucoromycetes</taxon>
        <taxon>Mucorales</taxon>
        <taxon>Cunninghamellaceae</taxon>
        <taxon>Hesseltinella</taxon>
    </lineage>
</organism>
<reference evidence="1 2" key="1">
    <citation type="submission" date="2016-07" db="EMBL/GenBank/DDBJ databases">
        <title>Pervasive Adenine N6-methylation of Active Genes in Fungi.</title>
        <authorList>
            <consortium name="DOE Joint Genome Institute"/>
            <person name="Mondo S.J."/>
            <person name="Dannebaum R.O."/>
            <person name="Kuo R.C."/>
            <person name="Labutti K."/>
            <person name="Haridas S."/>
            <person name="Kuo A."/>
            <person name="Salamov A."/>
            <person name="Ahrendt S.R."/>
            <person name="Lipzen A."/>
            <person name="Sullivan W."/>
            <person name="Andreopoulos W.B."/>
            <person name="Clum A."/>
            <person name="Lindquist E."/>
            <person name="Daum C."/>
            <person name="Ramamoorthy G.K."/>
            <person name="Gryganskyi A."/>
            <person name="Culley D."/>
            <person name="Magnuson J.K."/>
            <person name="James T.Y."/>
            <person name="O'Malley M.A."/>
            <person name="Stajich J.E."/>
            <person name="Spatafora J.W."/>
            <person name="Visel A."/>
            <person name="Grigoriev I.V."/>
        </authorList>
    </citation>
    <scope>NUCLEOTIDE SEQUENCE [LARGE SCALE GENOMIC DNA]</scope>
    <source>
        <strain evidence="1 2">NRRL 3301</strain>
    </source>
</reference>
<gene>
    <name evidence="1" type="ORF">DM01DRAFT_1269520</name>
</gene>
<feature type="non-terminal residue" evidence="1">
    <location>
        <position position="1"/>
    </location>
</feature>
<evidence type="ECO:0000313" key="1">
    <source>
        <dbReference type="EMBL" id="ORX47507.1"/>
    </source>
</evidence>
<accession>A0A1X2G8A3</accession>
<feature type="non-terminal residue" evidence="1">
    <location>
        <position position="60"/>
    </location>
</feature>
<keyword evidence="2" id="KW-1185">Reference proteome</keyword>
<dbReference type="Proteomes" id="UP000242146">
    <property type="component" value="Unassembled WGS sequence"/>
</dbReference>
<dbReference type="AlphaFoldDB" id="A0A1X2G8A3"/>
<comment type="caution">
    <text evidence="1">The sequence shown here is derived from an EMBL/GenBank/DDBJ whole genome shotgun (WGS) entry which is preliminary data.</text>
</comment>